<accession>A0ABT1NRQ3</accession>
<comment type="caution">
    <text evidence="2">The sequence shown here is derived from an EMBL/GenBank/DDBJ whole genome shotgun (WGS) entry which is preliminary data.</text>
</comment>
<proteinExistence type="predicted"/>
<name>A0ABT1NRQ3_9MICC</name>
<evidence type="ECO:0000259" key="1">
    <source>
        <dbReference type="Pfam" id="PF03807"/>
    </source>
</evidence>
<evidence type="ECO:0000313" key="2">
    <source>
        <dbReference type="EMBL" id="MCQ1950408.1"/>
    </source>
</evidence>
<protein>
    <submittedName>
        <fullName evidence="2">NAD(P)-binding domain-containing protein</fullName>
    </submittedName>
</protein>
<dbReference type="Gene3D" id="3.40.50.720">
    <property type="entry name" value="NAD(P)-binding Rossmann-like Domain"/>
    <property type="match status" value="1"/>
</dbReference>
<evidence type="ECO:0000313" key="3">
    <source>
        <dbReference type="Proteomes" id="UP001206924"/>
    </source>
</evidence>
<gene>
    <name evidence="2" type="ORF">NNX28_10735</name>
</gene>
<dbReference type="RefSeq" id="WP_255865738.1">
    <property type="nucleotide sequence ID" value="NZ_CP104263.1"/>
</dbReference>
<dbReference type="SUPFAM" id="SSF51735">
    <property type="entry name" value="NAD(P)-binding Rossmann-fold domains"/>
    <property type="match status" value="1"/>
</dbReference>
<dbReference type="InterPro" id="IPR036291">
    <property type="entry name" value="NAD(P)-bd_dom_sf"/>
</dbReference>
<dbReference type="EMBL" id="JANFLP010000010">
    <property type="protein sequence ID" value="MCQ1950408.1"/>
    <property type="molecule type" value="Genomic_DNA"/>
</dbReference>
<feature type="domain" description="Pyrroline-5-carboxylate reductase catalytic N-terminal" evidence="1">
    <location>
        <begin position="3"/>
        <end position="92"/>
    </location>
</feature>
<organism evidence="2 3">
    <name type="scientific">Arthrobacter jinronghuae</name>
    <dbReference type="NCBI Taxonomy" id="2964609"/>
    <lineage>
        <taxon>Bacteria</taxon>
        <taxon>Bacillati</taxon>
        <taxon>Actinomycetota</taxon>
        <taxon>Actinomycetes</taxon>
        <taxon>Micrococcales</taxon>
        <taxon>Micrococcaceae</taxon>
        <taxon>Arthrobacter</taxon>
    </lineage>
</organism>
<sequence>MKTGILGAGSIGSTLARKPAAAGYEVKVATSRGPETIAAVVLTTGAEAAKAADVVQGVEVLITSIPLRGTPAIKSLVAGLPRDAIIIDTSNYYPARDGHMQALDDGQIESLWVAEQLGRSVVKAWNAIPSGTLDAKGAPAGDTNRLAIAVAADDDAGREIAMALVE</sequence>
<dbReference type="Proteomes" id="UP001206924">
    <property type="component" value="Unassembled WGS sequence"/>
</dbReference>
<reference evidence="2 3" key="1">
    <citation type="submission" date="2022-07" db="EMBL/GenBank/DDBJ databases">
        <title>Novel species in genus Arthrobacter.</title>
        <authorList>
            <person name="Liu Y."/>
        </authorList>
    </citation>
    <scope>NUCLEOTIDE SEQUENCE [LARGE SCALE GENOMIC DNA]</scope>
    <source>
        <strain evidence="3">zg-Y859</strain>
    </source>
</reference>
<keyword evidence="3" id="KW-1185">Reference proteome</keyword>
<dbReference type="Pfam" id="PF03807">
    <property type="entry name" value="F420_oxidored"/>
    <property type="match status" value="1"/>
</dbReference>
<dbReference type="InterPro" id="IPR028939">
    <property type="entry name" value="P5C_Rdtase_cat_N"/>
</dbReference>